<dbReference type="Gene3D" id="3.40.50.720">
    <property type="entry name" value="NAD(P)-binding Rossmann-like Domain"/>
    <property type="match status" value="1"/>
</dbReference>
<dbReference type="InterPro" id="IPR011032">
    <property type="entry name" value="GroES-like_sf"/>
</dbReference>
<evidence type="ECO:0000313" key="8">
    <source>
        <dbReference type="Proteomes" id="UP000325576"/>
    </source>
</evidence>
<dbReference type="SUPFAM" id="SSF51735">
    <property type="entry name" value="NAD(P)-binding Rossmann-fold domains"/>
    <property type="match status" value="1"/>
</dbReference>
<dbReference type="AlphaFoldDB" id="A0A0C2VTU2"/>
<dbReference type="PANTHER" id="PTHR43350:SF21">
    <property type="entry name" value="S-NITROSOMYCOTHIOL REDUCTASE MSCR"/>
    <property type="match status" value="1"/>
</dbReference>
<comment type="caution">
    <text evidence="7">The sequence shown here is derived from an EMBL/GenBank/DDBJ whole genome shotgun (WGS) entry which is preliminary data.</text>
</comment>
<proteinExistence type="inferred from homology"/>
<dbReference type="SUPFAM" id="SSF50129">
    <property type="entry name" value="GroES-like"/>
    <property type="match status" value="1"/>
</dbReference>
<dbReference type="InterPro" id="IPR013149">
    <property type="entry name" value="ADH-like_C"/>
</dbReference>
<dbReference type="InterPro" id="IPR036291">
    <property type="entry name" value="NAD(P)-bd_dom_sf"/>
</dbReference>
<dbReference type="Pfam" id="PF08240">
    <property type="entry name" value="ADH_N"/>
    <property type="match status" value="1"/>
</dbReference>
<evidence type="ECO:0000313" key="7">
    <source>
        <dbReference type="EMBL" id="KAB2581427.1"/>
    </source>
</evidence>
<protein>
    <submittedName>
        <fullName evidence="7">Alcohol dehydrogenase</fullName>
    </submittedName>
</protein>
<dbReference type="RefSeq" id="WP_024488211.1">
    <property type="nucleotide sequence ID" value="NZ_BHXB01000001.1"/>
</dbReference>
<evidence type="ECO:0000256" key="5">
    <source>
        <dbReference type="ARBA" id="ARBA00023002"/>
    </source>
</evidence>
<accession>A0A0C2VTU2</accession>
<dbReference type="Proteomes" id="UP000325576">
    <property type="component" value="Unassembled WGS sequence"/>
</dbReference>
<name>A0A0C2VTU2_RHOER</name>
<evidence type="ECO:0000256" key="1">
    <source>
        <dbReference type="ARBA" id="ARBA00001947"/>
    </source>
</evidence>
<keyword evidence="4 6" id="KW-0862">Zinc</keyword>
<comment type="similarity">
    <text evidence="2 6">Belongs to the zinc-containing alcohol dehydrogenase family.</text>
</comment>
<dbReference type="PROSITE" id="PS00059">
    <property type="entry name" value="ADH_ZINC"/>
    <property type="match status" value="1"/>
</dbReference>
<dbReference type="EMBL" id="MRBO01000847">
    <property type="protein sequence ID" value="KAB2581427.1"/>
    <property type="molecule type" value="Genomic_DNA"/>
</dbReference>
<evidence type="ECO:0000256" key="6">
    <source>
        <dbReference type="RuleBase" id="RU361277"/>
    </source>
</evidence>
<keyword evidence="5" id="KW-0560">Oxidoreductase</keyword>
<evidence type="ECO:0000256" key="2">
    <source>
        <dbReference type="ARBA" id="ARBA00008072"/>
    </source>
</evidence>
<dbReference type="InterPro" id="IPR002328">
    <property type="entry name" value="ADH_Zn_CS"/>
</dbReference>
<dbReference type="Gene3D" id="3.90.180.10">
    <property type="entry name" value="Medium-chain alcohol dehydrogenases, catalytic domain"/>
    <property type="match status" value="1"/>
</dbReference>
<evidence type="ECO:0000256" key="4">
    <source>
        <dbReference type="ARBA" id="ARBA00022833"/>
    </source>
</evidence>
<dbReference type="GO" id="GO:0016491">
    <property type="term" value="F:oxidoreductase activity"/>
    <property type="evidence" value="ECO:0007669"/>
    <property type="project" value="UniProtKB-KW"/>
</dbReference>
<dbReference type="PANTHER" id="PTHR43350">
    <property type="entry name" value="NAD-DEPENDENT ALCOHOL DEHYDROGENASE"/>
    <property type="match status" value="1"/>
</dbReference>
<reference evidence="7 8" key="1">
    <citation type="journal article" date="2017" name="Poromechanics V (2013)">
        <title>Genomic Characterization of the Arsenic-Tolerant Actinobacterium, &lt;i&gt;Rhodococcus erythropolis&lt;/i&gt; S43.</title>
        <authorList>
            <person name="Retamal-Morales G."/>
            <person name="Mehnert M."/>
            <person name="Schwabe R."/>
            <person name="Tischler D."/>
            <person name="Schloemann M."/>
            <person name="Levican G.J."/>
        </authorList>
    </citation>
    <scope>NUCLEOTIDE SEQUENCE [LARGE SCALE GENOMIC DNA]</scope>
    <source>
        <strain evidence="7 8">S43</strain>
    </source>
</reference>
<dbReference type="SMART" id="SM00829">
    <property type="entry name" value="PKS_ER"/>
    <property type="match status" value="1"/>
</dbReference>
<gene>
    <name evidence="7" type="ORF">BS297_30910</name>
</gene>
<dbReference type="InterPro" id="IPR020843">
    <property type="entry name" value="ER"/>
</dbReference>
<keyword evidence="3 6" id="KW-0479">Metal-binding</keyword>
<dbReference type="InterPro" id="IPR013154">
    <property type="entry name" value="ADH-like_N"/>
</dbReference>
<organism evidence="7 8">
    <name type="scientific">Rhodococcus erythropolis</name>
    <name type="common">Arthrobacter picolinophilus</name>
    <dbReference type="NCBI Taxonomy" id="1833"/>
    <lineage>
        <taxon>Bacteria</taxon>
        <taxon>Bacillati</taxon>
        <taxon>Actinomycetota</taxon>
        <taxon>Actinomycetes</taxon>
        <taxon>Mycobacteriales</taxon>
        <taxon>Nocardiaceae</taxon>
        <taxon>Rhodococcus</taxon>
        <taxon>Rhodococcus erythropolis group</taxon>
    </lineage>
</organism>
<sequence length="367" mass="38245">MTTTAIAAVLRDSDGKFELEEVELGPLESDELLVKVVGAGLCHTDLLLRDPNFLAQTGPIILGHEGSGIVEAVGSAVRGVEVGDHVLMSFESCGRCRNCLAGSPSYCDEFMSRNLTGRRADLSTGALDRNGNPVANRWFGQSSFATHAIATERNVVVVDKALPLELLGPLGCGLQTGAGSVLNEMKLAAGQSIAVFGAGGVGLAAVMAAKAAGARDIVVVDLVDSRLETAVEVGATRTVRGDAPDLVEAIKNGGRGLDFSFETTAVTSVITTAVSILDTPGKAVLVGGGSGKLDIDPVLLAGKSVTYVLEGSSVPQVFLPQLVDLWQRGWFPFDKLVQTYTLDQINQAVEDSLSGKAIKPVLTPAHH</sequence>
<comment type="cofactor">
    <cofactor evidence="1 6">
        <name>Zn(2+)</name>
        <dbReference type="ChEBI" id="CHEBI:29105"/>
    </cofactor>
</comment>
<dbReference type="CDD" id="cd08278">
    <property type="entry name" value="benzyl_alcohol_DH"/>
    <property type="match status" value="1"/>
</dbReference>
<dbReference type="GO" id="GO:0008270">
    <property type="term" value="F:zinc ion binding"/>
    <property type="evidence" value="ECO:0007669"/>
    <property type="project" value="InterPro"/>
</dbReference>
<dbReference type="Pfam" id="PF00107">
    <property type="entry name" value="ADH_zinc_N"/>
    <property type="match status" value="1"/>
</dbReference>
<evidence type="ECO:0000256" key="3">
    <source>
        <dbReference type="ARBA" id="ARBA00022723"/>
    </source>
</evidence>